<dbReference type="RefSeq" id="WP_144070810.1">
    <property type="nucleotide sequence ID" value="NZ_VJZR01000002.1"/>
</dbReference>
<proteinExistence type="predicted"/>
<keyword evidence="2" id="KW-1185">Reference proteome</keyword>
<dbReference type="AlphaFoldDB" id="A0A553CQ69"/>
<dbReference type="EMBL" id="VJZR01000002">
    <property type="protein sequence ID" value="TRX22693.1"/>
    <property type="molecule type" value="Genomic_DNA"/>
</dbReference>
<accession>A0A553CQ69</accession>
<dbReference type="OrthoDB" id="9909876at2"/>
<evidence type="ECO:0000313" key="2">
    <source>
        <dbReference type="Proteomes" id="UP000318585"/>
    </source>
</evidence>
<sequence>MKTIENESLEKISSLDLSYVIFFWKEYDSNSVVIAHDELVKRKYPITGNFYDKMTEFCKKQLPSENRKDLI</sequence>
<organism evidence="1 2">
    <name type="scientific">Flavobacterium franklandianum</name>
    <dbReference type="NCBI Taxonomy" id="2594430"/>
    <lineage>
        <taxon>Bacteria</taxon>
        <taxon>Pseudomonadati</taxon>
        <taxon>Bacteroidota</taxon>
        <taxon>Flavobacteriia</taxon>
        <taxon>Flavobacteriales</taxon>
        <taxon>Flavobacteriaceae</taxon>
        <taxon>Flavobacterium</taxon>
    </lineage>
</organism>
<evidence type="ECO:0000313" key="1">
    <source>
        <dbReference type="EMBL" id="TRX22693.1"/>
    </source>
</evidence>
<gene>
    <name evidence="1" type="ORF">FNW17_02685</name>
</gene>
<name>A0A553CQ69_9FLAO</name>
<dbReference type="Proteomes" id="UP000318585">
    <property type="component" value="Unassembled WGS sequence"/>
</dbReference>
<comment type="caution">
    <text evidence="1">The sequence shown here is derived from an EMBL/GenBank/DDBJ whole genome shotgun (WGS) entry which is preliminary data.</text>
</comment>
<protein>
    <submittedName>
        <fullName evidence="1">Uncharacterized protein</fullName>
    </submittedName>
</protein>
<reference evidence="1 2" key="1">
    <citation type="submission" date="2019-07" db="EMBL/GenBank/DDBJ databases">
        <title>Novel species of Flavobacterium.</title>
        <authorList>
            <person name="Liu Q."/>
            <person name="Xin Y.-H."/>
        </authorList>
    </citation>
    <scope>NUCLEOTIDE SEQUENCE [LARGE SCALE GENOMIC DNA]</scope>
    <source>
        <strain evidence="1 2">LB3P56</strain>
    </source>
</reference>